<proteinExistence type="predicted"/>
<accession>A0A0W8F2M4</accession>
<dbReference type="EMBL" id="LNQE01001583">
    <property type="protein sequence ID" value="KUG15136.1"/>
    <property type="molecule type" value="Genomic_DNA"/>
</dbReference>
<organism evidence="1">
    <name type="scientific">hydrocarbon metagenome</name>
    <dbReference type="NCBI Taxonomy" id="938273"/>
    <lineage>
        <taxon>unclassified sequences</taxon>
        <taxon>metagenomes</taxon>
        <taxon>ecological metagenomes</taxon>
    </lineage>
</organism>
<dbReference type="AlphaFoldDB" id="A0A0W8F2M4"/>
<comment type="caution">
    <text evidence="1">The sequence shown here is derived from an EMBL/GenBank/DDBJ whole genome shotgun (WGS) entry which is preliminary data.</text>
</comment>
<gene>
    <name evidence="1" type="ORF">ASZ90_015208</name>
</gene>
<protein>
    <submittedName>
        <fullName evidence="1">Uncharacterized protein</fullName>
    </submittedName>
</protein>
<evidence type="ECO:0000313" key="1">
    <source>
        <dbReference type="EMBL" id="KUG15136.1"/>
    </source>
</evidence>
<reference evidence="1" key="1">
    <citation type="journal article" date="2015" name="Proc. Natl. Acad. Sci. U.S.A.">
        <title>Networks of energetic and metabolic interactions define dynamics in microbial communities.</title>
        <authorList>
            <person name="Embree M."/>
            <person name="Liu J.K."/>
            <person name="Al-Bassam M.M."/>
            <person name="Zengler K."/>
        </authorList>
    </citation>
    <scope>NUCLEOTIDE SEQUENCE</scope>
</reference>
<name>A0A0W8F2M4_9ZZZZ</name>
<sequence length="46" mass="4965">MGILFIRIPDLSTGKVPRHSCIIPGPAFMAGWVQGLVRGQGFPETI</sequence>